<dbReference type="Proteomes" id="UP000831701">
    <property type="component" value="Chromosome 15"/>
</dbReference>
<evidence type="ECO:0000313" key="1">
    <source>
        <dbReference type="EMBL" id="KAI3361665.1"/>
    </source>
</evidence>
<sequence length="280" mass="31388">MVGKGVRFGGLRIPSLLFVDDVVLLASSRSDLQLSLEQFAAECEAPGMRISTSKSKAMVLSRKRVNCPLRVGEEFLPQVEEFKYLGVLFTSEGKMEREMDKWIGAASAVLRTLVCSVVVKRELSQKAKLSIYWSIYIPTLTYGHELWVMTERTGLRIQAAEMQVCFLQRVSGLRLRDRVRSLDICERLRSRAAAPPRREEPVEVVWASRKDASRTPPCGVRVSTMVRSKELSEALRKKPPVCPAAVRKSEAKLESLWELLKGGAGNVTLLTHLDVASRKD</sequence>
<name>A0ACB8W1Y8_9TELE</name>
<evidence type="ECO:0000313" key="2">
    <source>
        <dbReference type="Proteomes" id="UP000831701"/>
    </source>
</evidence>
<gene>
    <name evidence="1" type="ORF">L3Q82_002028</name>
</gene>
<keyword evidence="2" id="KW-1185">Reference proteome</keyword>
<proteinExistence type="predicted"/>
<accession>A0ACB8W1Y8</accession>
<dbReference type="EMBL" id="CM041545">
    <property type="protein sequence ID" value="KAI3361665.1"/>
    <property type="molecule type" value="Genomic_DNA"/>
</dbReference>
<protein>
    <submittedName>
        <fullName evidence="1">Uncharacterized protein</fullName>
    </submittedName>
</protein>
<organism evidence="1 2">
    <name type="scientific">Scortum barcoo</name>
    <name type="common">barcoo grunter</name>
    <dbReference type="NCBI Taxonomy" id="214431"/>
    <lineage>
        <taxon>Eukaryota</taxon>
        <taxon>Metazoa</taxon>
        <taxon>Chordata</taxon>
        <taxon>Craniata</taxon>
        <taxon>Vertebrata</taxon>
        <taxon>Euteleostomi</taxon>
        <taxon>Actinopterygii</taxon>
        <taxon>Neopterygii</taxon>
        <taxon>Teleostei</taxon>
        <taxon>Neoteleostei</taxon>
        <taxon>Acanthomorphata</taxon>
        <taxon>Eupercaria</taxon>
        <taxon>Centrarchiformes</taxon>
        <taxon>Terapontoidei</taxon>
        <taxon>Terapontidae</taxon>
        <taxon>Scortum</taxon>
    </lineage>
</organism>
<reference evidence="1" key="1">
    <citation type="submission" date="2022-04" db="EMBL/GenBank/DDBJ databases">
        <title>Jade perch genome.</title>
        <authorList>
            <person name="Chao B."/>
        </authorList>
    </citation>
    <scope>NUCLEOTIDE SEQUENCE</scope>
    <source>
        <strain evidence="1">CB-2022</strain>
    </source>
</reference>
<comment type="caution">
    <text evidence="1">The sequence shown here is derived from an EMBL/GenBank/DDBJ whole genome shotgun (WGS) entry which is preliminary data.</text>
</comment>